<evidence type="ECO:0000256" key="2">
    <source>
        <dbReference type="ARBA" id="ARBA00010421"/>
    </source>
</evidence>
<accession>A0AAD4DVI5</accession>
<comment type="similarity">
    <text evidence="2">Belongs to the cerato-platanin family.</text>
</comment>
<evidence type="ECO:0000313" key="4">
    <source>
        <dbReference type="EMBL" id="KAG1894712.1"/>
    </source>
</evidence>
<dbReference type="GO" id="GO:0005576">
    <property type="term" value="C:extracellular region"/>
    <property type="evidence" value="ECO:0007669"/>
    <property type="project" value="UniProtKB-SubCell"/>
</dbReference>
<organism evidence="4 5">
    <name type="scientific">Suillus fuscotomentosus</name>
    <dbReference type="NCBI Taxonomy" id="1912939"/>
    <lineage>
        <taxon>Eukaryota</taxon>
        <taxon>Fungi</taxon>
        <taxon>Dikarya</taxon>
        <taxon>Basidiomycota</taxon>
        <taxon>Agaricomycotina</taxon>
        <taxon>Agaricomycetes</taxon>
        <taxon>Agaricomycetidae</taxon>
        <taxon>Boletales</taxon>
        <taxon>Suillineae</taxon>
        <taxon>Suillaceae</taxon>
        <taxon>Suillus</taxon>
    </lineage>
</organism>
<dbReference type="RefSeq" id="XP_041220288.1">
    <property type="nucleotide sequence ID" value="XM_041372918.1"/>
</dbReference>
<gene>
    <name evidence="4" type="ORF">F5891DRAFT_712831</name>
</gene>
<evidence type="ECO:0000313" key="5">
    <source>
        <dbReference type="Proteomes" id="UP001195769"/>
    </source>
</evidence>
<dbReference type="InterPro" id="IPR010829">
    <property type="entry name" value="Cerato-platanin"/>
</dbReference>
<name>A0AAD4DVI5_9AGAM</name>
<dbReference type="GeneID" id="64667216"/>
<keyword evidence="3" id="KW-0964">Secreted</keyword>
<proteinExistence type="inferred from homology"/>
<dbReference type="Gene3D" id="2.40.40.10">
    <property type="entry name" value="RlpA-like domain"/>
    <property type="match status" value="1"/>
</dbReference>
<comment type="caution">
    <text evidence="4">The sequence shown here is derived from an EMBL/GenBank/DDBJ whole genome shotgun (WGS) entry which is preliminary data.</text>
</comment>
<reference evidence="4" key="1">
    <citation type="journal article" date="2020" name="New Phytol.">
        <title>Comparative genomics reveals dynamic genome evolution in host specialist ectomycorrhizal fungi.</title>
        <authorList>
            <person name="Lofgren L.A."/>
            <person name="Nguyen N.H."/>
            <person name="Vilgalys R."/>
            <person name="Ruytinx J."/>
            <person name="Liao H.L."/>
            <person name="Branco S."/>
            <person name="Kuo A."/>
            <person name="LaButti K."/>
            <person name="Lipzen A."/>
            <person name="Andreopoulos W."/>
            <person name="Pangilinan J."/>
            <person name="Riley R."/>
            <person name="Hundley H."/>
            <person name="Na H."/>
            <person name="Barry K."/>
            <person name="Grigoriev I.V."/>
            <person name="Stajich J.E."/>
            <person name="Kennedy P.G."/>
        </authorList>
    </citation>
    <scope>NUCLEOTIDE SEQUENCE</scope>
    <source>
        <strain evidence="4">FC203</strain>
    </source>
</reference>
<dbReference type="Pfam" id="PF07249">
    <property type="entry name" value="Cerato-platanin"/>
    <property type="match status" value="1"/>
</dbReference>
<evidence type="ECO:0000256" key="3">
    <source>
        <dbReference type="ARBA" id="ARBA00022525"/>
    </source>
</evidence>
<protein>
    <submittedName>
        <fullName evidence="4">Cerato-platanin-domain-containing protein</fullName>
    </submittedName>
</protein>
<dbReference type="InterPro" id="IPR036908">
    <property type="entry name" value="RlpA-like_sf"/>
</dbReference>
<dbReference type="SUPFAM" id="SSF50685">
    <property type="entry name" value="Barwin-like endoglucanases"/>
    <property type="match status" value="1"/>
</dbReference>
<keyword evidence="5" id="KW-1185">Reference proteome</keyword>
<dbReference type="CDD" id="cd22778">
    <property type="entry name" value="DPBB_CEPL-like"/>
    <property type="match status" value="1"/>
</dbReference>
<dbReference type="Proteomes" id="UP001195769">
    <property type="component" value="Unassembled WGS sequence"/>
</dbReference>
<dbReference type="AlphaFoldDB" id="A0AAD4DVI5"/>
<dbReference type="EMBL" id="JABBWK010000076">
    <property type="protein sequence ID" value="KAG1894712.1"/>
    <property type="molecule type" value="Genomic_DNA"/>
</dbReference>
<comment type="subcellular location">
    <subcellularLocation>
        <location evidence="1">Secreted</location>
    </subcellularLocation>
</comment>
<sequence length="178" mass="18615">MHKGRRLLKSKLHLGLQLSAHSFLSYTTTLHTSHKHIMKFSSVLFSISVFVLSALAQTTETLSYDSTYDNGSLSLSSVACSDGANGLQTKGYTTLGSLPTFPNVGGVYTVTGWNSAACGACYNVTYGDKSVAILAVDVSKTGFTVSETAMNTLTGGLAVELGRVDATATQVDASVCGL</sequence>
<evidence type="ECO:0000256" key="1">
    <source>
        <dbReference type="ARBA" id="ARBA00004613"/>
    </source>
</evidence>